<feature type="region of interest" description="Disordered" evidence="1">
    <location>
        <begin position="319"/>
        <end position="358"/>
    </location>
</feature>
<keyword evidence="3" id="KW-1185">Reference proteome</keyword>
<evidence type="ECO:0000256" key="1">
    <source>
        <dbReference type="SAM" id="MobiDB-lite"/>
    </source>
</evidence>
<gene>
    <name evidence="2" type="ORF">C2845_PM17G07970</name>
</gene>
<feature type="region of interest" description="Disordered" evidence="1">
    <location>
        <begin position="177"/>
        <end position="207"/>
    </location>
</feature>
<evidence type="ECO:0000313" key="3">
    <source>
        <dbReference type="Proteomes" id="UP000275267"/>
    </source>
</evidence>
<feature type="compositionally biased region" description="Basic and acidic residues" evidence="1">
    <location>
        <begin position="327"/>
        <end position="358"/>
    </location>
</feature>
<organism evidence="2 3">
    <name type="scientific">Panicum miliaceum</name>
    <name type="common">Proso millet</name>
    <name type="synonym">Broomcorn millet</name>
    <dbReference type="NCBI Taxonomy" id="4540"/>
    <lineage>
        <taxon>Eukaryota</taxon>
        <taxon>Viridiplantae</taxon>
        <taxon>Streptophyta</taxon>
        <taxon>Embryophyta</taxon>
        <taxon>Tracheophyta</taxon>
        <taxon>Spermatophyta</taxon>
        <taxon>Magnoliopsida</taxon>
        <taxon>Liliopsida</taxon>
        <taxon>Poales</taxon>
        <taxon>Poaceae</taxon>
        <taxon>PACMAD clade</taxon>
        <taxon>Panicoideae</taxon>
        <taxon>Panicodae</taxon>
        <taxon>Paniceae</taxon>
        <taxon>Panicinae</taxon>
        <taxon>Panicum</taxon>
        <taxon>Panicum sect. Panicum</taxon>
    </lineage>
</organism>
<dbReference type="OrthoDB" id="693163at2759"/>
<accession>A0A3L6Q3V4</accession>
<protein>
    <recommendedName>
        <fullName evidence="4">Aminotransferase-like plant mobile domain-containing protein</fullName>
    </recommendedName>
</protein>
<reference evidence="3" key="1">
    <citation type="journal article" date="2019" name="Nat. Commun.">
        <title>The genome of broomcorn millet.</title>
        <authorList>
            <person name="Zou C."/>
            <person name="Miki D."/>
            <person name="Li D."/>
            <person name="Tang Q."/>
            <person name="Xiao L."/>
            <person name="Rajput S."/>
            <person name="Deng P."/>
            <person name="Jia W."/>
            <person name="Huang R."/>
            <person name="Zhang M."/>
            <person name="Sun Y."/>
            <person name="Hu J."/>
            <person name="Fu X."/>
            <person name="Schnable P.S."/>
            <person name="Li F."/>
            <person name="Zhang H."/>
            <person name="Feng B."/>
            <person name="Zhu X."/>
            <person name="Liu R."/>
            <person name="Schnable J.C."/>
            <person name="Zhu J.-K."/>
            <person name="Zhang H."/>
        </authorList>
    </citation>
    <scope>NUCLEOTIDE SEQUENCE [LARGE SCALE GENOMIC DNA]</scope>
</reference>
<dbReference type="EMBL" id="PQIB02000014">
    <property type="protein sequence ID" value="RLM70173.1"/>
    <property type="molecule type" value="Genomic_DNA"/>
</dbReference>
<dbReference type="Proteomes" id="UP000275267">
    <property type="component" value="Unassembled WGS sequence"/>
</dbReference>
<evidence type="ECO:0000313" key="2">
    <source>
        <dbReference type="EMBL" id="RLM70173.1"/>
    </source>
</evidence>
<evidence type="ECO:0008006" key="4">
    <source>
        <dbReference type="Google" id="ProtNLM"/>
    </source>
</evidence>
<name>A0A3L6Q3V4_PANMI</name>
<comment type="caution">
    <text evidence="2">The sequence shown here is derived from an EMBL/GenBank/DDBJ whole genome shotgun (WGS) entry which is preliminary data.</text>
</comment>
<proteinExistence type="predicted"/>
<sequence>MDVGPYREVAADHDDIDRPTKGSLWCLGKPTWVGLQRKKSNPDFVGQFDALVDQDVRWMPYTLDEIHSCAPQGMSSLCLQDQAYWIRRKPLVYDIHVEEYAVHRVMQQFYRCQASTLPYDVISVVEAEASSSMQNRMSMSPNEHLSAYKRIMQACARFRHSISCHGDDSLLPPRAGYRTSTSAPPYSATYGGGRSSFAPPTDYGVGSSARRIQDMEYTYHGATDEDETLAHTSTLEEYETASPWVETWFRQEIGGSELDGAPMNPTQASQDADAILSAMPTERPTREIVPPEPLTYSQNHTRAARAAEIPGRKGAGVWLDTEQSQQAKDHVERQGRWARERWQRTLHEEQQEEKRKKE</sequence>
<dbReference type="AlphaFoldDB" id="A0A3L6Q3V4"/>